<proteinExistence type="predicted"/>
<dbReference type="PATRIC" id="fig|1095748.3.peg.2614"/>
<organism evidence="1 2">
    <name type="scientific">Neisseria sicca VK64</name>
    <dbReference type="NCBI Taxonomy" id="1095748"/>
    <lineage>
        <taxon>Bacteria</taxon>
        <taxon>Pseudomonadati</taxon>
        <taxon>Pseudomonadota</taxon>
        <taxon>Betaproteobacteria</taxon>
        <taxon>Neisseriales</taxon>
        <taxon>Neisseriaceae</taxon>
        <taxon>Neisseria</taxon>
    </lineage>
</organism>
<gene>
    <name evidence="1" type="ORF">HMPREF1051_0114</name>
</gene>
<dbReference type="AlphaFoldDB" id="I2NE36"/>
<evidence type="ECO:0000313" key="1">
    <source>
        <dbReference type="EMBL" id="EIG24097.1"/>
    </source>
</evidence>
<reference evidence="1 2" key="1">
    <citation type="submission" date="2012-04" db="EMBL/GenBank/DDBJ databases">
        <authorList>
            <person name="Harkins D.M."/>
            <person name="Madupu R."/>
            <person name="Durkin A.S."/>
            <person name="Torralba M."/>
            <person name="Methe B."/>
            <person name="Sutton G.G."/>
            <person name="Nelson K.E."/>
        </authorList>
    </citation>
    <scope>NUCLEOTIDE SEQUENCE [LARGE SCALE GENOMIC DNA]</scope>
    <source>
        <strain evidence="1 2">VK64</strain>
    </source>
</reference>
<sequence>MAMTTVARINTNRSSFELKRSSEHFQTTFLFGISFELIHYI</sequence>
<name>I2NE36_NEISI</name>
<evidence type="ECO:0000313" key="2">
    <source>
        <dbReference type="Proteomes" id="UP000004473"/>
    </source>
</evidence>
<dbReference type="EMBL" id="AJMT01000201">
    <property type="protein sequence ID" value="EIG24097.1"/>
    <property type="molecule type" value="Genomic_DNA"/>
</dbReference>
<dbReference type="Proteomes" id="UP000004473">
    <property type="component" value="Unassembled WGS sequence"/>
</dbReference>
<comment type="caution">
    <text evidence="1">The sequence shown here is derived from an EMBL/GenBank/DDBJ whole genome shotgun (WGS) entry which is preliminary data.</text>
</comment>
<accession>I2NE36</accession>
<protein>
    <submittedName>
        <fullName evidence="1">Uncharacterized protein</fullName>
    </submittedName>
</protein>